<dbReference type="GO" id="GO:0005739">
    <property type="term" value="C:mitochondrion"/>
    <property type="evidence" value="ECO:0007669"/>
    <property type="project" value="TreeGrafter"/>
</dbReference>
<feature type="non-terminal residue" evidence="12">
    <location>
        <position position="207"/>
    </location>
</feature>
<dbReference type="Gene3D" id="3.10.20.30">
    <property type="match status" value="1"/>
</dbReference>
<dbReference type="InterPro" id="IPR012675">
    <property type="entry name" value="Beta-grasp_dom_sf"/>
</dbReference>
<comment type="catalytic activity">
    <reaction evidence="9">
        <text>tRNA(Thr) + L-threonine + ATP = L-threonyl-tRNA(Thr) + AMP + diphosphate + H(+)</text>
        <dbReference type="Rhea" id="RHEA:24624"/>
        <dbReference type="Rhea" id="RHEA-COMP:9670"/>
        <dbReference type="Rhea" id="RHEA-COMP:9704"/>
        <dbReference type="ChEBI" id="CHEBI:15378"/>
        <dbReference type="ChEBI" id="CHEBI:30616"/>
        <dbReference type="ChEBI" id="CHEBI:33019"/>
        <dbReference type="ChEBI" id="CHEBI:57926"/>
        <dbReference type="ChEBI" id="CHEBI:78442"/>
        <dbReference type="ChEBI" id="CHEBI:78534"/>
        <dbReference type="ChEBI" id="CHEBI:456215"/>
        <dbReference type="EC" id="6.1.1.3"/>
    </reaction>
</comment>
<evidence type="ECO:0000256" key="10">
    <source>
        <dbReference type="SAM" id="MobiDB-lite"/>
    </source>
</evidence>
<dbReference type="GO" id="GO:0006435">
    <property type="term" value="P:threonyl-tRNA aminoacylation"/>
    <property type="evidence" value="ECO:0007669"/>
    <property type="project" value="TreeGrafter"/>
</dbReference>
<dbReference type="GO" id="GO:0004829">
    <property type="term" value="F:threonine-tRNA ligase activity"/>
    <property type="evidence" value="ECO:0007669"/>
    <property type="project" value="UniProtKB-EC"/>
</dbReference>
<dbReference type="Gene3D" id="3.30.980.10">
    <property type="entry name" value="Threonyl-trna Synthetase, Chain A, domain 2"/>
    <property type="match status" value="1"/>
</dbReference>
<dbReference type="EMBL" id="ADBV01000389">
    <property type="protein sequence ID" value="EJW87440.1"/>
    <property type="molecule type" value="Genomic_DNA"/>
</dbReference>
<feature type="domain" description="TGS" evidence="11">
    <location>
        <begin position="50"/>
        <end position="114"/>
    </location>
</feature>
<dbReference type="Pfam" id="PF02824">
    <property type="entry name" value="TGS"/>
    <property type="match status" value="1"/>
</dbReference>
<evidence type="ECO:0000256" key="1">
    <source>
        <dbReference type="ARBA" id="ARBA00008226"/>
    </source>
</evidence>
<evidence type="ECO:0000256" key="4">
    <source>
        <dbReference type="ARBA" id="ARBA00022741"/>
    </source>
</evidence>
<name>J9BJ46_WUCBA</name>
<dbReference type="PROSITE" id="PS51880">
    <property type="entry name" value="TGS"/>
    <property type="match status" value="1"/>
</dbReference>
<evidence type="ECO:0000256" key="9">
    <source>
        <dbReference type="ARBA" id="ARBA00049515"/>
    </source>
</evidence>
<dbReference type="SUPFAM" id="SSF81271">
    <property type="entry name" value="TGS-like"/>
    <property type="match status" value="1"/>
</dbReference>
<organism evidence="12 13">
    <name type="scientific">Wuchereria bancrofti</name>
    <dbReference type="NCBI Taxonomy" id="6293"/>
    <lineage>
        <taxon>Eukaryota</taxon>
        <taxon>Metazoa</taxon>
        <taxon>Ecdysozoa</taxon>
        <taxon>Nematoda</taxon>
        <taxon>Chromadorea</taxon>
        <taxon>Rhabditida</taxon>
        <taxon>Spirurina</taxon>
        <taxon>Spiruromorpha</taxon>
        <taxon>Filarioidea</taxon>
        <taxon>Onchocercidae</taxon>
        <taxon>Wuchereria</taxon>
    </lineage>
</organism>
<keyword evidence="7" id="KW-0030">Aminoacyl-tRNA synthetase</keyword>
<evidence type="ECO:0000256" key="3">
    <source>
        <dbReference type="ARBA" id="ARBA00022598"/>
    </source>
</evidence>
<gene>
    <name evidence="12" type="ORF">WUBG_01653</name>
</gene>
<keyword evidence="4" id="KW-0547">Nucleotide-binding</keyword>
<dbReference type="PANTHER" id="PTHR11451">
    <property type="entry name" value="THREONINE-TRNA LIGASE"/>
    <property type="match status" value="1"/>
</dbReference>
<dbReference type="EC" id="6.1.1.3" evidence="2"/>
<evidence type="ECO:0000256" key="5">
    <source>
        <dbReference type="ARBA" id="ARBA00022840"/>
    </source>
</evidence>
<reference evidence="13" key="1">
    <citation type="submission" date="2012-08" db="EMBL/GenBank/DDBJ databases">
        <title>The Genome Sequence of Wuchereria bancrofti.</title>
        <authorList>
            <person name="Nutman T.B."/>
            <person name="Fink D.L."/>
            <person name="Russ C."/>
            <person name="Young S."/>
            <person name="Zeng Q."/>
            <person name="Koehrsen M."/>
            <person name="Alvarado L."/>
            <person name="Berlin A."/>
            <person name="Chapman S.B."/>
            <person name="Chen Z."/>
            <person name="Freedman E."/>
            <person name="Gellesch M."/>
            <person name="Goldberg J."/>
            <person name="Griggs A."/>
            <person name="Gujja S."/>
            <person name="Heilman E.R."/>
            <person name="Heiman D."/>
            <person name="Hepburn T."/>
            <person name="Howarth C."/>
            <person name="Jen D."/>
            <person name="Larson L."/>
            <person name="Lewis B."/>
            <person name="Mehta T."/>
            <person name="Park D."/>
            <person name="Pearson M."/>
            <person name="Roberts A."/>
            <person name="Saif S."/>
            <person name="Shea T."/>
            <person name="Shenoy N."/>
            <person name="Sisk P."/>
            <person name="Stolte C."/>
            <person name="Sykes S."/>
            <person name="Walk T."/>
            <person name="White J."/>
            <person name="Yandava C."/>
            <person name="Haas B."/>
            <person name="Henn M.R."/>
            <person name="Nusbaum C."/>
            <person name="Birren B."/>
        </authorList>
    </citation>
    <scope>NUCLEOTIDE SEQUENCE [LARGE SCALE GENOMIC DNA]</scope>
    <source>
        <strain evidence="13">NA</strain>
    </source>
</reference>
<protein>
    <recommendedName>
        <fullName evidence="2">threonine--tRNA ligase</fullName>
        <ecNumber evidence="2">6.1.1.3</ecNumber>
    </recommendedName>
    <alternativeName>
        <fullName evidence="8">Threonyl-tRNA synthetase</fullName>
    </alternativeName>
</protein>
<dbReference type="FunFam" id="3.30.980.10:FF:000005">
    <property type="entry name" value="Threonyl-tRNA synthetase, mitochondrial"/>
    <property type="match status" value="1"/>
</dbReference>
<dbReference type="SUPFAM" id="SSF55186">
    <property type="entry name" value="ThrRS/AlaRS common domain"/>
    <property type="match status" value="1"/>
</dbReference>
<keyword evidence="5" id="KW-0067">ATP-binding</keyword>
<comment type="similarity">
    <text evidence="1">Belongs to the class-II aminoacyl-tRNA synthetase family.</text>
</comment>
<evidence type="ECO:0000256" key="2">
    <source>
        <dbReference type="ARBA" id="ARBA00013163"/>
    </source>
</evidence>
<dbReference type="InterPro" id="IPR004095">
    <property type="entry name" value="TGS"/>
</dbReference>
<sequence>MAGDKVKGSANEKTSKAPTELNPWPNFIEERIALFDKLMAKYHEEIAEKKSEKVKITLPDGKELEGESWRTTPLMIAEQISRGFADSAVVAKVNGEVWDLDRPFECDATLEILKFDDDEGKQVFWHSSAHIMGEAMERYCGGHLCYGPPISEGFYYDMWKEGSAITPDDFPKLEQIVKCVVKDKQPFERLVVSKEDLLEMFKYNKFK</sequence>
<dbReference type="AlphaFoldDB" id="J9BJ46"/>
<dbReference type="InterPro" id="IPR012676">
    <property type="entry name" value="TGS-like"/>
</dbReference>
<dbReference type="GO" id="GO:0005524">
    <property type="term" value="F:ATP binding"/>
    <property type="evidence" value="ECO:0007669"/>
    <property type="project" value="UniProtKB-KW"/>
</dbReference>
<keyword evidence="6" id="KW-0648">Protein biosynthesis</keyword>
<dbReference type="PANTHER" id="PTHR11451:SF46">
    <property type="entry name" value="THREONINE--TRNA LIGASE"/>
    <property type="match status" value="1"/>
</dbReference>
<feature type="region of interest" description="Disordered" evidence="10">
    <location>
        <begin position="1"/>
        <end position="22"/>
    </location>
</feature>
<evidence type="ECO:0000313" key="12">
    <source>
        <dbReference type="EMBL" id="EJW87440.1"/>
    </source>
</evidence>
<dbReference type="Proteomes" id="UP000004810">
    <property type="component" value="Unassembled WGS sequence"/>
</dbReference>
<evidence type="ECO:0000256" key="8">
    <source>
        <dbReference type="ARBA" id="ARBA00031900"/>
    </source>
</evidence>
<accession>J9BJ46</accession>
<evidence type="ECO:0000259" key="11">
    <source>
        <dbReference type="PROSITE" id="PS51880"/>
    </source>
</evidence>
<evidence type="ECO:0000256" key="6">
    <source>
        <dbReference type="ARBA" id="ARBA00022917"/>
    </source>
</evidence>
<evidence type="ECO:0000256" key="7">
    <source>
        <dbReference type="ARBA" id="ARBA00023146"/>
    </source>
</evidence>
<dbReference type="FunFam" id="3.10.20.30:FF:000006">
    <property type="entry name" value="Threonine--tRNA ligase, cytoplasmic"/>
    <property type="match status" value="1"/>
</dbReference>
<dbReference type="InterPro" id="IPR018163">
    <property type="entry name" value="Thr/Ala-tRNA-synth_IIc_edit"/>
</dbReference>
<evidence type="ECO:0000313" key="13">
    <source>
        <dbReference type="Proteomes" id="UP000004810"/>
    </source>
</evidence>
<comment type="caution">
    <text evidence="12">The sequence shown here is derived from an EMBL/GenBank/DDBJ whole genome shotgun (WGS) entry which is preliminary data.</text>
</comment>
<keyword evidence="3" id="KW-0436">Ligase</keyword>
<dbReference type="CDD" id="cd01667">
    <property type="entry name" value="TGS_ThrRS"/>
    <property type="match status" value="1"/>
</dbReference>
<proteinExistence type="inferred from homology"/>